<dbReference type="AlphaFoldDB" id="A0A6A5SQV9"/>
<proteinExistence type="predicted"/>
<sequence length="75" mass="8474">MLTLVRCFTSACTPLLHTQCIPLDCLTCTSLIHMLECPASWHLCVTASSNSPRVSRLPDFFKFLRGQHHRSLTND</sequence>
<accession>A0A6A5SQV9</accession>
<name>A0A6A5SQV9_9PLEO</name>
<dbReference type="Proteomes" id="UP000800038">
    <property type="component" value="Unassembled WGS sequence"/>
</dbReference>
<evidence type="ECO:0000313" key="1">
    <source>
        <dbReference type="EMBL" id="KAF1942084.1"/>
    </source>
</evidence>
<organism evidence="1 2">
    <name type="scientific">Clathrospora elynae</name>
    <dbReference type="NCBI Taxonomy" id="706981"/>
    <lineage>
        <taxon>Eukaryota</taxon>
        <taxon>Fungi</taxon>
        <taxon>Dikarya</taxon>
        <taxon>Ascomycota</taxon>
        <taxon>Pezizomycotina</taxon>
        <taxon>Dothideomycetes</taxon>
        <taxon>Pleosporomycetidae</taxon>
        <taxon>Pleosporales</taxon>
        <taxon>Diademaceae</taxon>
        <taxon>Clathrospora</taxon>
    </lineage>
</organism>
<gene>
    <name evidence="1" type="ORF">EJ02DRAFT_183438</name>
</gene>
<dbReference type="EMBL" id="ML976039">
    <property type="protein sequence ID" value="KAF1942084.1"/>
    <property type="molecule type" value="Genomic_DNA"/>
</dbReference>
<evidence type="ECO:0000313" key="2">
    <source>
        <dbReference type="Proteomes" id="UP000800038"/>
    </source>
</evidence>
<reference evidence="1" key="1">
    <citation type="journal article" date="2020" name="Stud. Mycol.">
        <title>101 Dothideomycetes genomes: a test case for predicting lifestyles and emergence of pathogens.</title>
        <authorList>
            <person name="Haridas S."/>
            <person name="Albert R."/>
            <person name="Binder M."/>
            <person name="Bloem J."/>
            <person name="Labutti K."/>
            <person name="Salamov A."/>
            <person name="Andreopoulos B."/>
            <person name="Baker S."/>
            <person name="Barry K."/>
            <person name="Bills G."/>
            <person name="Bluhm B."/>
            <person name="Cannon C."/>
            <person name="Castanera R."/>
            <person name="Culley D."/>
            <person name="Daum C."/>
            <person name="Ezra D."/>
            <person name="Gonzalez J."/>
            <person name="Henrissat B."/>
            <person name="Kuo A."/>
            <person name="Liang C."/>
            <person name="Lipzen A."/>
            <person name="Lutzoni F."/>
            <person name="Magnuson J."/>
            <person name="Mondo S."/>
            <person name="Nolan M."/>
            <person name="Ohm R."/>
            <person name="Pangilinan J."/>
            <person name="Park H.-J."/>
            <person name="Ramirez L."/>
            <person name="Alfaro M."/>
            <person name="Sun H."/>
            <person name="Tritt A."/>
            <person name="Yoshinaga Y."/>
            <person name="Zwiers L.-H."/>
            <person name="Turgeon B."/>
            <person name="Goodwin S."/>
            <person name="Spatafora J."/>
            <person name="Crous P."/>
            <person name="Grigoriev I."/>
        </authorList>
    </citation>
    <scope>NUCLEOTIDE SEQUENCE</scope>
    <source>
        <strain evidence="1">CBS 161.51</strain>
    </source>
</reference>
<protein>
    <submittedName>
        <fullName evidence="1">Uncharacterized protein</fullName>
    </submittedName>
</protein>
<keyword evidence="2" id="KW-1185">Reference proteome</keyword>